<evidence type="ECO:0000259" key="6">
    <source>
        <dbReference type="Pfam" id="PF02554"/>
    </source>
</evidence>
<evidence type="ECO:0000256" key="1">
    <source>
        <dbReference type="ARBA" id="ARBA00004651"/>
    </source>
</evidence>
<protein>
    <recommendedName>
        <fullName evidence="6">CstA N-terminal domain-containing protein</fullName>
    </recommendedName>
</protein>
<evidence type="ECO:0000256" key="4">
    <source>
        <dbReference type="ARBA" id="ARBA00022989"/>
    </source>
</evidence>
<sequence>MNLLILVLIALVAFAIALKVYGDYLGKLVGLDPDKKTPAHTMTDGVDYV</sequence>
<feature type="non-terminal residue" evidence="7">
    <location>
        <position position="49"/>
    </location>
</feature>
<feature type="domain" description="CstA N-terminal" evidence="6">
    <location>
        <begin position="4"/>
        <end position="49"/>
    </location>
</feature>
<comment type="subcellular location">
    <subcellularLocation>
        <location evidence="1">Cell membrane</location>
        <topology evidence="1">Multi-pass membrane protein</topology>
    </subcellularLocation>
</comment>
<proteinExistence type="predicted"/>
<dbReference type="Pfam" id="PF02554">
    <property type="entry name" value="CstA"/>
    <property type="match status" value="1"/>
</dbReference>
<accession>X1TRP9</accession>
<name>X1TRP9_9ZZZZ</name>
<dbReference type="GO" id="GO:0005886">
    <property type="term" value="C:plasma membrane"/>
    <property type="evidence" value="ECO:0007669"/>
    <property type="project" value="UniProtKB-SubCell"/>
</dbReference>
<evidence type="ECO:0000256" key="2">
    <source>
        <dbReference type="ARBA" id="ARBA00022475"/>
    </source>
</evidence>
<keyword evidence="5" id="KW-0472">Membrane</keyword>
<dbReference type="PANTHER" id="PTHR30252:SF0">
    <property type="entry name" value="PEPTIDE TRANSPORTER CSTA"/>
    <property type="match status" value="1"/>
</dbReference>
<evidence type="ECO:0000313" key="7">
    <source>
        <dbReference type="EMBL" id="GAJ07988.1"/>
    </source>
</evidence>
<comment type="caution">
    <text evidence="7">The sequence shown here is derived from an EMBL/GenBank/DDBJ whole genome shotgun (WGS) entry which is preliminary data.</text>
</comment>
<keyword evidence="4" id="KW-1133">Transmembrane helix</keyword>
<evidence type="ECO:0000256" key="5">
    <source>
        <dbReference type="ARBA" id="ARBA00023136"/>
    </source>
</evidence>
<dbReference type="AlphaFoldDB" id="X1TRP9"/>
<dbReference type="GO" id="GO:0009267">
    <property type="term" value="P:cellular response to starvation"/>
    <property type="evidence" value="ECO:0007669"/>
    <property type="project" value="InterPro"/>
</dbReference>
<organism evidence="7">
    <name type="scientific">marine sediment metagenome</name>
    <dbReference type="NCBI Taxonomy" id="412755"/>
    <lineage>
        <taxon>unclassified sequences</taxon>
        <taxon>metagenomes</taxon>
        <taxon>ecological metagenomes</taxon>
    </lineage>
</organism>
<gene>
    <name evidence="7" type="ORF">S12H4_41620</name>
</gene>
<keyword evidence="2" id="KW-1003">Cell membrane</keyword>
<dbReference type="InterPro" id="IPR051605">
    <property type="entry name" value="CstA"/>
</dbReference>
<reference evidence="7" key="1">
    <citation type="journal article" date="2014" name="Front. Microbiol.">
        <title>High frequency of phylogenetically diverse reductive dehalogenase-homologous genes in deep subseafloor sedimentary metagenomes.</title>
        <authorList>
            <person name="Kawai M."/>
            <person name="Futagami T."/>
            <person name="Toyoda A."/>
            <person name="Takaki Y."/>
            <person name="Nishi S."/>
            <person name="Hori S."/>
            <person name="Arai W."/>
            <person name="Tsubouchi T."/>
            <person name="Morono Y."/>
            <person name="Uchiyama I."/>
            <person name="Ito T."/>
            <person name="Fujiyama A."/>
            <person name="Inagaki F."/>
            <person name="Takami H."/>
        </authorList>
    </citation>
    <scope>NUCLEOTIDE SEQUENCE</scope>
    <source>
        <strain evidence="7">Expedition CK06-06</strain>
    </source>
</reference>
<dbReference type="InterPro" id="IPR003706">
    <property type="entry name" value="CstA_N"/>
</dbReference>
<keyword evidence="3" id="KW-0812">Transmembrane</keyword>
<dbReference type="PANTHER" id="PTHR30252">
    <property type="entry name" value="INNER MEMBRANE PEPTIDE TRANSPORTER"/>
    <property type="match status" value="1"/>
</dbReference>
<dbReference type="EMBL" id="BARW01025385">
    <property type="protein sequence ID" value="GAJ07988.1"/>
    <property type="molecule type" value="Genomic_DNA"/>
</dbReference>
<evidence type="ECO:0000256" key="3">
    <source>
        <dbReference type="ARBA" id="ARBA00022692"/>
    </source>
</evidence>